<name>X6NEV9_RETFI</name>
<accession>X6NEV9</accession>
<comment type="caution">
    <text evidence="1">The sequence shown here is derived from an EMBL/GenBank/DDBJ whole genome shotgun (WGS) entry which is preliminary data.</text>
</comment>
<organism evidence="1 2">
    <name type="scientific">Reticulomyxa filosa</name>
    <dbReference type="NCBI Taxonomy" id="46433"/>
    <lineage>
        <taxon>Eukaryota</taxon>
        <taxon>Sar</taxon>
        <taxon>Rhizaria</taxon>
        <taxon>Retaria</taxon>
        <taxon>Foraminifera</taxon>
        <taxon>Monothalamids</taxon>
        <taxon>Reticulomyxidae</taxon>
        <taxon>Reticulomyxa</taxon>
    </lineage>
</organism>
<dbReference type="Proteomes" id="UP000023152">
    <property type="component" value="Unassembled WGS sequence"/>
</dbReference>
<dbReference type="EMBL" id="ASPP01009228">
    <property type="protein sequence ID" value="ETO24418.1"/>
    <property type="molecule type" value="Genomic_DNA"/>
</dbReference>
<protein>
    <submittedName>
        <fullName evidence="1">Uncharacterized protein</fullName>
    </submittedName>
</protein>
<evidence type="ECO:0000313" key="2">
    <source>
        <dbReference type="Proteomes" id="UP000023152"/>
    </source>
</evidence>
<dbReference type="AlphaFoldDB" id="X6NEV9"/>
<keyword evidence="2" id="KW-1185">Reference proteome</keyword>
<dbReference type="SUPFAM" id="SSF48484">
    <property type="entry name" value="Lipoxigenase"/>
    <property type="match status" value="1"/>
</dbReference>
<feature type="non-terminal residue" evidence="1">
    <location>
        <position position="1"/>
    </location>
</feature>
<proteinExistence type="predicted"/>
<gene>
    <name evidence="1" type="ORF">RFI_12737</name>
</gene>
<sequence>NGKGNNNANAEVEVAEEEEMFPEIPELPRQPQKWTEKCLEMWQILHDFVSQYVLFFYPDATNLTQDRVLMDAWLGCPRTRDVDLDRDMLVDIVTEFLFDSIVTKNYILKHLHECIVQYHEQNHANVWNLSVGDHSKREYLNMYCILGIIQAQLSYFHNVSEDFISQITAPILRYYV</sequence>
<reference evidence="1 2" key="1">
    <citation type="journal article" date="2013" name="Curr. Biol.">
        <title>The Genome of the Foraminiferan Reticulomyxa filosa.</title>
        <authorList>
            <person name="Glockner G."/>
            <person name="Hulsmann N."/>
            <person name="Schleicher M."/>
            <person name="Noegel A.A."/>
            <person name="Eichinger L."/>
            <person name="Gallinger C."/>
            <person name="Pawlowski J."/>
            <person name="Sierra R."/>
            <person name="Euteneuer U."/>
            <person name="Pillet L."/>
            <person name="Moustafa A."/>
            <person name="Platzer M."/>
            <person name="Groth M."/>
            <person name="Szafranski K."/>
            <person name="Schliwa M."/>
        </authorList>
    </citation>
    <scope>NUCLEOTIDE SEQUENCE [LARGE SCALE GENOMIC DNA]</scope>
</reference>
<evidence type="ECO:0000313" key="1">
    <source>
        <dbReference type="EMBL" id="ETO24418.1"/>
    </source>
</evidence>
<dbReference type="InterPro" id="IPR036226">
    <property type="entry name" value="LipOase_C_sf"/>
</dbReference>